<dbReference type="RefSeq" id="WP_050034434.1">
    <property type="nucleotide sequence ID" value="NZ_CP011341.1"/>
</dbReference>
<keyword evidence="5 11" id="KW-0274">FAD</keyword>
<comment type="similarity">
    <text evidence="3 11">Belongs to the acyl-CoA dehydrogenase family.</text>
</comment>
<evidence type="ECO:0000256" key="6">
    <source>
        <dbReference type="ARBA" id="ARBA00023002"/>
    </source>
</evidence>
<sequence length="385" mass="42483">MQRKIYDADHEAFRVMIRDFIAAELSPYYMEWEHDHIVPRDFFRKLGAIGVTGFGIPEVYGGPGEVSFKYQAIISEENARASVHMGHYGLSTGMVLPYLLTLATDEQKQRWLPGIASGDILLCIAMTEPGTGSDLAGIRTSARLSDDGRHYVLNGAKTFISGARNSELCVVVARTAAPSETDRRNGLSLLVVPTDSEGFEFGRNLDKIGLKSSDTNELSFADVHVPVENLLGEEGMAFSYLGQNLPRERLIVGVDAVSRARAAVEMTRAYVQERKVFGKPVAAFQNTKFVLAECDVEVETSQALVDRGIELEDAHELTPADAARIKLQTTEMAGRVVDKCLQLHGGYGYMREYAIARMFTDLRVNRIYGGSTEVMKTIIAKDMGL</sequence>
<dbReference type="GO" id="GO:0005737">
    <property type="term" value="C:cytoplasm"/>
    <property type="evidence" value="ECO:0007669"/>
    <property type="project" value="TreeGrafter"/>
</dbReference>
<comment type="function">
    <text evidence="7">Catalyzes the dehydrogenation at the alpha-beta position of ACP-bound acyl chains. This results in the introduction of a double bond in the lipidic chain, which is further transferred to the epsilon-amino group of lysine residue in the mycobactin core by MbtK.</text>
</comment>
<evidence type="ECO:0000256" key="9">
    <source>
        <dbReference type="ARBA" id="ARBA00042660"/>
    </source>
</evidence>
<keyword evidence="6 11" id="KW-0560">Oxidoreductase</keyword>
<evidence type="ECO:0000256" key="11">
    <source>
        <dbReference type="RuleBase" id="RU362125"/>
    </source>
</evidence>
<comment type="catalytic activity">
    <reaction evidence="10">
        <text>a 2,3-saturated acyl-CoA + A = a 2,3-dehydroacyl-CoA + AH2</text>
        <dbReference type="Rhea" id="RHEA:48608"/>
        <dbReference type="ChEBI" id="CHEBI:13193"/>
        <dbReference type="ChEBI" id="CHEBI:17499"/>
        <dbReference type="ChEBI" id="CHEBI:60015"/>
        <dbReference type="ChEBI" id="CHEBI:65111"/>
    </reaction>
</comment>
<name>A0AA46NXW2_9NOCA</name>
<reference evidence="15" key="1">
    <citation type="submission" date="2022-09" db="EMBL/GenBank/DDBJ databases">
        <title>The genome sequence of Rhodococcus aetherivorans N1.</title>
        <authorList>
            <person name="Jiang W."/>
        </authorList>
    </citation>
    <scope>NUCLEOTIDE SEQUENCE</scope>
    <source>
        <strain evidence="15">N1</strain>
    </source>
</reference>
<proteinExistence type="inferred from homology"/>
<dbReference type="AlphaFoldDB" id="A0AA46NXW2"/>
<evidence type="ECO:0000259" key="14">
    <source>
        <dbReference type="Pfam" id="PF02771"/>
    </source>
</evidence>
<dbReference type="GO" id="GO:0033539">
    <property type="term" value="P:fatty acid beta-oxidation using acyl-CoA dehydrogenase"/>
    <property type="evidence" value="ECO:0007669"/>
    <property type="project" value="TreeGrafter"/>
</dbReference>
<feature type="domain" description="Acyl-CoA dehydrogenase/oxidase N-terminal" evidence="14">
    <location>
        <begin position="8"/>
        <end position="119"/>
    </location>
</feature>
<dbReference type="InterPro" id="IPR006089">
    <property type="entry name" value="Acyl-CoA_DH_CS"/>
</dbReference>
<evidence type="ECO:0000256" key="10">
    <source>
        <dbReference type="ARBA" id="ARBA00052546"/>
    </source>
</evidence>
<dbReference type="Pfam" id="PF02771">
    <property type="entry name" value="Acyl-CoA_dh_N"/>
    <property type="match status" value="1"/>
</dbReference>
<dbReference type="PANTHER" id="PTHR48083">
    <property type="entry name" value="MEDIUM-CHAIN SPECIFIC ACYL-COA DEHYDROGENASE, MITOCHONDRIAL-RELATED"/>
    <property type="match status" value="1"/>
</dbReference>
<dbReference type="FunFam" id="2.40.110.10:FF:000002">
    <property type="entry name" value="Acyl-CoA dehydrogenase fadE12"/>
    <property type="match status" value="1"/>
</dbReference>
<protein>
    <recommendedName>
        <fullName evidence="8">Acyl-[acyl-carrier-protein] dehydrogenase MbtN</fullName>
    </recommendedName>
    <alternativeName>
        <fullName evidence="9">Mycobactin synthase protein N</fullName>
    </alternativeName>
</protein>
<dbReference type="GO" id="GO:0003995">
    <property type="term" value="F:acyl-CoA dehydrogenase activity"/>
    <property type="evidence" value="ECO:0007669"/>
    <property type="project" value="InterPro"/>
</dbReference>
<evidence type="ECO:0000256" key="4">
    <source>
        <dbReference type="ARBA" id="ARBA00022630"/>
    </source>
</evidence>
<accession>A0AA46NXW2</accession>
<dbReference type="SUPFAM" id="SSF47203">
    <property type="entry name" value="Acyl-CoA dehydrogenase C-terminal domain-like"/>
    <property type="match status" value="1"/>
</dbReference>
<dbReference type="PROSITE" id="PS00073">
    <property type="entry name" value="ACYL_COA_DH_2"/>
    <property type="match status" value="1"/>
</dbReference>
<comment type="cofactor">
    <cofactor evidence="1 11">
        <name>FAD</name>
        <dbReference type="ChEBI" id="CHEBI:57692"/>
    </cofactor>
</comment>
<dbReference type="Pfam" id="PF00441">
    <property type="entry name" value="Acyl-CoA_dh_1"/>
    <property type="match status" value="1"/>
</dbReference>
<dbReference type="FunFam" id="1.20.140.10:FF:000001">
    <property type="entry name" value="Acyl-CoA dehydrogenase"/>
    <property type="match status" value="1"/>
</dbReference>
<dbReference type="Gene3D" id="2.40.110.10">
    <property type="entry name" value="Butyryl-CoA Dehydrogenase, subunit A, domain 2"/>
    <property type="match status" value="1"/>
</dbReference>
<evidence type="ECO:0000256" key="2">
    <source>
        <dbReference type="ARBA" id="ARBA00005102"/>
    </source>
</evidence>
<feature type="domain" description="Acyl-CoA dehydrogenase/oxidase C-terminal" evidence="12">
    <location>
        <begin position="239"/>
        <end position="383"/>
    </location>
</feature>
<dbReference type="SUPFAM" id="SSF56645">
    <property type="entry name" value="Acyl-CoA dehydrogenase NM domain-like"/>
    <property type="match status" value="1"/>
</dbReference>
<feature type="domain" description="Acyl-CoA oxidase/dehydrogenase middle" evidence="13">
    <location>
        <begin position="123"/>
        <end position="223"/>
    </location>
</feature>
<comment type="pathway">
    <text evidence="2">Siderophore biosynthesis; mycobactin biosynthesis.</text>
</comment>
<dbReference type="PANTHER" id="PTHR48083:SF20">
    <property type="entry name" value="LONG-CHAIN SPECIFIC ACYL-COA DEHYDROGENASE, MITOCHONDRIAL"/>
    <property type="match status" value="1"/>
</dbReference>
<dbReference type="Gene3D" id="1.10.540.10">
    <property type="entry name" value="Acyl-CoA dehydrogenase/oxidase, N-terminal domain"/>
    <property type="match status" value="1"/>
</dbReference>
<dbReference type="InterPro" id="IPR050741">
    <property type="entry name" value="Acyl-CoA_dehydrogenase"/>
</dbReference>
<dbReference type="InterPro" id="IPR036250">
    <property type="entry name" value="AcylCo_DH-like_C"/>
</dbReference>
<dbReference type="InterPro" id="IPR046373">
    <property type="entry name" value="Acyl-CoA_Oxase/DH_mid-dom_sf"/>
</dbReference>
<dbReference type="KEGG" id="rav:AAT18_02130"/>
<dbReference type="Proteomes" id="UP001163947">
    <property type="component" value="Chromosome"/>
</dbReference>
<dbReference type="InterPro" id="IPR009100">
    <property type="entry name" value="AcylCoA_DH/oxidase_NM_dom_sf"/>
</dbReference>
<evidence type="ECO:0000256" key="7">
    <source>
        <dbReference type="ARBA" id="ARBA00037085"/>
    </source>
</evidence>
<evidence type="ECO:0000313" key="16">
    <source>
        <dbReference type="Proteomes" id="UP001163947"/>
    </source>
</evidence>
<dbReference type="InterPro" id="IPR013786">
    <property type="entry name" value="AcylCoA_DH/ox_N"/>
</dbReference>
<dbReference type="Pfam" id="PF02770">
    <property type="entry name" value="Acyl-CoA_dh_M"/>
    <property type="match status" value="1"/>
</dbReference>
<evidence type="ECO:0000256" key="5">
    <source>
        <dbReference type="ARBA" id="ARBA00022827"/>
    </source>
</evidence>
<evidence type="ECO:0000259" key="13">
    <source>
        <dbReference type="Pfam" id="PF02770"/>
    </source>
</evidence>
<dbReference type="GO" id="GO:0050660">
    <property type="term" value="F:flavin adenine dinucleotide binding"/>
    <property type="evidence" value="ECO:0007669"/>
    <property type="project" value="InterPro"/>
</dbReference>
<dbReference type="InterPro" id="IPR006091">
    <property type="entry name" value="Acyl-CoA_Oxase/DH_mid-dom"/>
</dbReference>
<evidence type="ECO:0000256" key="3">
    <source>
        <dbReference type="ARBA" id="ARBA00009347"/>
    </source>
</evidence>
<evidence type="ECO:0000313" key="15">
    <source>
        <dbReference type="EMBL" id="UYF94051.1"/>
    </source>
</evidence>
<gene>
    <name evidence="15" type="ORF">OCS65_27140</name>
</gene>
<dbReference type="Gene3D" id="1.20.140.10">
    <property type="entry name" value="Butyryl-CoA Dehydrogenase, subunit A, domain 3"/>
    <property type="match status" value="1"/>
</dbReference>
<evidence type="ECO:0000259" key="12">
    <source>
        <dbReference type="Pfam" id="PF00441"/>
    </source>
</evidence>
<dbReference type="InterPro" id="IPR009075">
    <property type="entry name" value="AcylCo_DH/oxidase_C"/>
</dbReference>
<dbReference type="InterPro" id="IPR037069">
    <property type="entry name" value="AcylCoA_DH/ox_N_sf"/>
</dbReference>
<dbReference type="EMBL" id="CP106982">
    <property type="protein sequence ID" value="UYF94051.1"/>
    <property type="molecule type" value="Genomic_DNA"/>
</dbReference>
<evidence type="ECO:0000256" key="1">
    <source>
        <dbReference type="ARBA" id="ARBA00001974"/>
    </source>
</evidence>
<dbReference type="GeneID" id="83624174"/>
<organism evidence="15 16">
    <name type="scientific">Rhodococcus aetherivorans</name>
    <dbReference type="NCBI Taxonomy" id="191292"/>
    <lineage>
        <taxon>Bacteria</taxon>
        <taxon>Bacillati</taxon>
        <taxon>Actinomycetota</taxon>
        <taxon>Actinomycetes</taxon>
        <taxon>Mycobacteriales</taxon>
        <taxon>Nocardiaceae</taxon>
        <taxon>Rhodococcus</taxon>
    </lineage>
</organism>
<keyword evidence="4 11" id="KW-0285">Flavoprotein</keyword>
<evidence type="ECO:0000256" key="8">
    <source>
        <dbReference type="ARBA" id="ARBA00040394"/>
    </source>
</evidence>